<evidence type="ECO:0000313" key="2">
    <source>
        <dbReference type="Proteomes" id="UP001343724"/>
    </source>
</evidence>
<sequence>MAQATINARLNAAVKERGDKVLRDNGISTTEAIRGLWSSMARTREVPSFLVQECRRDEAAQRRRKREIARSLVGLAGGGSSLDDDELSAMRFQAMLSRYEALS</sequence>
<protein>
    <recommendedName>
        <fullName evidence="3">Translation repressor RelB</fullName>
    </recommendedName>
</protein>
<organism evidence="1 2">
    <name type="scientific">Adlercreutzia shanghongiae</name>
    <dbReference type="NCBI Taxonomy" id="3111773"/>
    <lineage>
        <taxon>Bacteria</taxon>
        <taxon>Bacillati</taxon>
        <taxon>Actinomycetota</taxon>
        <taxon>Coriobacteriia</taxon>
        <taxon>Eggerthellales</taxon>
        <taxon>Eggerthellaceae</taxon>
        <taxon>Adlercreutzia</taxon>
    </lineage>
</organism>
<keyword evidence="2" id="KW-1185">Reference proteome</keyword>
<dbReference type="InterPro" id="IPR013321">
    <property type="entry name" value="Arc_rbn_hlx_hlx"/>
</dbReference>
<dbReference type="Proteomes" id="UP001343724">
    <property type="component" value="Unassembled WGS sequence"/>
</dbReference>
<dbReference type="Gene3D" id="1.10.1220.10">
    <property type="entry name" value="Met repressor-like"/>
    <property type="match status" value="1"/>
</dbReference>
<dbReference type="RefSeq" id="WP_326437761.1">
    <property type="nucleotide sequence ID" value="NZ_JAYMFH010000005.1"/>
</dbReference>
<accession>A0ABU6IYF7</accession>
<gene>
    <name evidence="1" type="ORF">VJ920_05825</name>
</gene>
<dbReference type="EMBL" id="JAYMFH010000005">
    <property type="protein sequence ID" value="MEC4294820.1"/>
    <property type="molecule type" value="Genomic_DNA"/>
</dbReference>
<name>A0ABU6IYF7_9ACTN</name>
<reference evidence="1 2" key="1">
    <citation type="submission" date="2024-01" db="EMBL/GenBank/DDBJ databases">
        <title>novel species in genus Adlercreutzia.</title>
        <authorList>
            <person name="Liu X."/>
        </authorList>
    </citation>
    <scope>NUCLEOTIDE SEQUENCE [LARGE SCALE GENOMIC DNA]</scope>
    <source>
        <strain evidence="1 2">R22</strain>
    </source>
</reference>
<evidence type="ECO:0008006" key="3">
    <source>
        <dbReference type="Google" id="ProtNLM"/>
    </source>
</evidence>
<evidence type="ECO:0000313" key="1">
    <source>
        <dbReference type="EMBL" id="MEC4294820.1"/>
    </source>
</evidence>
<comment type="caution">
    <text evidence="1">The sequence shown here is derived from an EMBL/GenBank/DDBJ whole genome shotgun (WGS) entry which is preliminary data.</text>
</comment>
<proteinExistence type="predicted"/>